<dbReference type="Pfam" id="PF03938">
    <property type="entry name" value="OmpH"/>
    <property type="match status" value="1"/>
</dbReference>
<comment type="similarity">
    <text evidence="2">Belongs to the skp family.</text>
</comment>
<dbReference type="GO" id="GO:0050821">
    <property type="term" value="P:protein stabilization"/>
    <property type="evidence" value="ECO:0007669"/>
    <property type="project" value="TreeGrafter"/>
</dbReference>
<evidence type="ECO:0000313" key="5">
    <source>
        <dbReference type="Proteomes" id="UP000078596"/>
    </source>
</evidence>
<name>A0A191ZE00_9GAMM</name>
<dbReference type="GO" id="GO:0005829">
    <property type="term" value="C:cytosol"/>
    <property type="evidence" value="ECO:0007669"/>
    <property type="project" value="TreeGrafter"/>
</dbReference>
<dbReference type="KEGG" id="haz:A9404_00740"/>
<keyword evidence="1" id="KW-0732">Signal</keyword>
<gene>
    <name evidence="4" type="ORF">A9404_00740</name>
</gene>
<dbReference type="GO" id="GO:0051082">
    <property type="term" value="F:unfolded protein binding"/>
    <property type="evidence" value="ECO:0007669"/>
    <property type="project" value="InterPro"/>
</dbReference>
<dbReference type="EMBL" id="CP016027">
    <property type="protein sequence ID" value="ANJ66101.1"/>
    <property type="molecule type" value="Genomic_DNA"/>
</dbReference>
<feature type="compositionally biased region" description="Basic and acidic residues" evidence="3">
    <location>
        <begin position="72"/>
        <end position="84"/>
    </location>
</feature>
<organism evidence="4 5">
    <name type="scientific">Halothiobacillus diazotrophicus</name>
    <dbReference type="NCBI Taxonomy" id="1860122"/>
    <lineage>
        <taxon>Bacteria</taxon>
        <taxon>Pseudomonadati</taxon>
        <taxon>Pseudomonadota</taxon>
        <taxon>Gammaproteobacteria</taxon>
        <taxon>Chromatiales</taxon>
        <taxon>Halothiobacillaceae</taxon>
        <taxon>Halothiobacillus</taxon>
    </lineage>
</organism>
<dbReference type="AlphaFoldDB" id="A0A191ZE00"/>
<dbReference type="InterPro" id="IPR005632">
    <property type="entry name" value="Chaperone_Skp"/>
</dbReference>
<feature type="region of interest" description="Disordered" evidence="3">
    <location>
        <begin position="44"/>
        <end position="84"/>
    </location>
</feature>
<dbReference type="Proteomes" id="UP000078596">
    <property type="component" value="Chromosome"/>
</dbReference>
<evidence type="ECO:0000313" key="4">
    <source>
        <dbReference type="EMBL" id="ANJ66101.1"/>
    </source>
</evidence>
<accession>A0A191ZE00</accession>
<evidence type="ECO:0000256" key="2">
    <source>
        <dbReference type="PIRNR" id="PIRNR002094"/>
    </source>
</evidence>
<dbReference type="PANTHER" id="PTHR35089">
    <property type="entry name" value="CHAPERONE PROTEIN SKP"/>
    <property type="match status" value="1"/>
</dbReference>
<evidence type="ECO:0000256" key="1">
    <source>
        <dbReference type="ARBA" id="ARBA00022729"/>
    </source>
</evidence>
<evidence type="ECO:0000256" key="3">
    <source>
        <dbReference type="SAM" id="MobiDB-lite"/>
    </source>
</evidence>
<protein>
    <recommendedName>
        <fullName evidence="6">Molecular chaperone Skp</fullName>
    </recommendedName>
</protein>
<sequence>MTLVFAASAQAAEVKIAFVNSSTLLEQAPQADIAKKKLEKEFAPREKEIRDAQQTAQNLENKLNRDGVTMSDSERSKQEQELNRQLRDLQRMQSNFRDDLNLRKNEELGKLQRVVLSAIKDVAKSKGYDLVLAEGVVYAAPQVDITNDVLTKLQQDVKSGK</sequence>
<keyword evidence="5" id="KW-1185">Reference proteome</keyword>
<reference evidence="4 5" key="1">
    <citation type="submission" date="2016-06" db="EMBL/GenBank/DDBJ databases">
        <title>Insight into the functional genes involving in sulfur oxidation in Pearl River water.</title>
        <authorList>
            <person name="Luo J."/>
            <person name="Tan X."/>
            <person name="Lin W."/>
        </authorList>
    </citation>
    <scope>NUCLEOTIDE SEQUENCE [LARGE SCALE GENOMIC DNA]</scope>
    <source>
        <strain evidence="4 5">LS2</strain>
    </source>
</reference>
<dbReference type="Gene3D" id="3.30.910.20">
    <property type="entry name" value="Skp domain"/>
    <property type="match status" value="1"/>
</dbReference>
<dbReference type="InterPro" id="IPR024930">
    <property type="entry name" value="Skp_dom_sf"/>
</dbReference>
<dbReference type="SUPFAM" id="SSF111384">
    <property type="entry name" value="OmpH-like"/>
    <property type="match status" value="1"/>
</dbReference>
<proteinExistence type="inferred from homology"/>
<dbReference type="STRING" id="1860122.A9404_00740"/>
<evidence type="ECO:0008006" key="6">
    <source>
        <dbReference type="Google" id="ProtNLM"/>
    </source>
</evidence>
<dbReference type="PANTHER" id="PTHR35089:SF1">
    <property type="entry name" value="CHAPERONE PROTEIN SKP"/>
    <property type="match status" value="1"/>
</dbReference>
<feature type="compositionally biased region" description="Polar residues" evidence="3">
    <location>
        <begin position="52"/>
        <end position="61"/>
    </location>
</feature>
<dbReference type="SMART" id="SM00935">
    <property type="entry name" value="OmpH"/>
    <property type="match status" value="1"/>
</dbReference>
<dbReference type="PIRSF" id="PIRSF002094">
    <property type="entry name" value="OMP26_Skp"/>
    <property type="match status" value="1"/>
</dbReference>